<dbReference type="InterPro" id="IPR052035">
    <property type="entry name" value="ZnF_BED_domain_contain"/>
</dbReference>
<protein>
    <submittedName>
        <fullName evidence="7">Uncharacterized protein</fullName>
    </submittedName>
</protein>
<name>A0A8H5AWW5_9AGAR</name>
<reference evidence="7 8" key="1">
    <citation type="journal article" date="2020" name="ISME J.">
        <title>Uncovering the hidden diversity of litter-decomposition mechanisms in mushroom-forming fungi.</title>
        <authorList>
            <person name="Floudas D."/>
            <person name="Bentzer J."/>
            <person name="Ahren D."/>
            <person name="Johansson T."/>
            <person name="Persson P."/>
            <person name="Tunlid A."/>
        </authorList>
    </citation>
    <scope>NUCLEOTIDE SEQUENCE [LARGE SCALE GENOMIC DNA]</scope>
    <source>
        <strain evidence="7 8">CBS 101986</strain>
    </source>
</reference>
<keyword evidence="8" id="KW-1185">Reference proteome</keyword>
<keyword evidence="6" id="KW-1133">Transmembrane helix</keyword>
<evidence type="ECO:0000313" key="7">
    <source>
        <dbReference type="EMBL" id="KAF5312348.1"/>
    </source>
</evidence>
<dbReference type="GO" id="GO:0005634">
    <property type="term" value="C:nucleus"/>
    <property type="evidence" value="ECO:0007669"/>
    <property type="project" value="UniProtKB-SubCell"/>
</dbReference>
<comment type="subcellular location">
    <subcellularLocation>
        <location evidence="1">Nucleus</location>
    </subcellularLocation>
</comment>
<organism evidence="7 8">
    <name type="scientific">Psilocybe cf. subviscida</name>
    <dbReference type="NCBI Taxonomy" id="2480587"/>
    <lineage>
        <taxon>Eukaryota</taxon>
        <taxon>Fungi</taxon>
        <taxon>Dikarya</taxon>
        <taxon>Basidiomycota</taxon>
        <taxon>Agaricomycotina</taxon>
        <taxon>Agaricomycetes</taxon>
        <taxon>Agaricomycetidae</taxon>
        <taxon>Agaricales</taxon>
        <taxon>Agaricineae</taxon>
        <taxon>Strophariaceae</taxon>
        <taxon>Psilocybe</taxon>
    </lineage>
</organism>
<evidence type="ECO:0000256" key="4">
    <source>
        <dbReference type="ARBA" id="ARBA00022833"/>
    </source>
</evidence>
<feature type="transmembrane region" description="Helical" evidence="6">
    <location>
        <begin position="563"/>
        <end position="581"/>
    </location>
</feature>
<dbReference type="EMBL" id="JAACJJ010000056">
    <property type="protein sequence ID" value="KAF5312348.1"/>
    <property type="molecule type" value="Genomic_DNA"/>
</dbReference>
<sequence length="582" mass="65694">MNGIDAASTFAANGRGAERLMLWINERSKLTLFRDDHATAITFSINHPGSVVVQPFADKVRWKTTESLRMHESLPSLTEDEAFQLIEKGPFRRMLRFLGPSLSDKDTPHRTKLQKEILERASLAVERVKEKLKNVSGKISFTFDAWTSDPGDPHLSITGHYIDTPSDDPLAWKLKEEQLAFEPIEGNHSGANMAKVIVGWFTADNASNNDTAFKAVAEDLDPSGLKWDPIQHRVRCMEHALHLSNGVEVDSAPDEQSDDMARSLSKALGLTKQIRMSPQARAFFESTCEQVGITPLGLILWIRTRWASLYQFLDRFISLRKAVDQFVRLADDSDEVPDLPKGREYSVFRLSRKDWTNLELLSEPATAQQSFSKSREPAVFRIIPSLEFLQESWENMTEASKFTDLQAPIEKGLDNLRKCYRKVDDTDVYFICLVGIRTKWDEHYYSEGLSRLESVFDEYHGSSPKANVSCSPTPDLSSRSQSDVHWGYGHSWMYSAVSSHKQQSITASDPRQGLTSYLAAPLEQVKDVVAWWGNILFSIQHLLVLLGTTSLFKHRLHHLSEHFLVVGLQVLLFAAALGAIVS</sequence>
<dbReference type="AlphaFoldDB" id="A0A8H5AWW5"/>
<keyword evidence="5" id="KW-0539">Nucleus</keyword>
<evidence type="ECO:0000256" key="6">
    <source>
        <dbReference type="SAM" id="Phobius"/>
    </source>
</evidence>
<keyword evidence="3" id="KW-0863">Zinc-finger</keyword>
<evidence type="ECO:0000256" key="3">
    <source>
        <dbReference type="ARBA" id="ARBA00022771"/>
    </source>
</evidence>
<keyword evidence="2" id="KW-0479">Metal-binding</keyword>
<evidence type="ECO:0000256" key="1">
    <source>
        <dbReference type="ARBA" id="ARBA00004123"/>
    </source>
</evidence>
<accession>A0A8H5AWW5</accession>
<evidence type="ECO:0000256" key="5">
    <source>
        <dbReference type="ARBA" id="ARBA00023242"/>
    </source>
</evidence>
<dbReference type="OrthoDB" id="3058553at2759"/>
<evidence type="ECO:0000313" key="8">
    <source>
        <dbReference type="Proteomes" id="UP000567179"/>
    </source>
</evidence>
<feature type="transmembrane region" description="Helical" evidence="6">
    <location>
        <begin position="531"/>
        <end position="551"/>
    </location>
</feature>
<keyword evidence="6" id="KW-0472">Membrane</keyword>
<gene>
    <name evidence="7" type="ORF">D9619_003508</name>
</gene>
<keyword evidence="4" id="KW-0862">Zinc</keyword>
<keyword evidence="6" id="KW-0812">Transmembrane</keyword>
<dbReference type="SUPFAM" id="SSF53098">
    <property type="entry name" value="Ribonuclease H-like"/>
    <property type="match status" value="1"/>
</dbReference>
<dbReference type="PANTHER" id="PTHR46481">
    <property type="entry name" value="ZINC FINGER BED DOMAIN-CONTAINING PROTEIN 4"/>
    <property type="match status" value="1"/>
</dbReference>
<dbReference type="InterPro" id="IPR012337">
    <property type="entry name" value="RNaseH-like_sf"/>
</dbReference>
<comment type="caution">
    <text evidence="7">The sequence shown here is derived from an EMBL/GenBank/DDBJ whole genome shotgun (WGS) entry which is preliminary data.</text>
</comment>
<dbReference type="GO" id="GO:0008270">
    <property type="term" value="F:zinc ion binding"/>
    <property type="evidence" value="ECO:0007669"/>
    <property type="project" value="UniProtKB-KW"/>
</dbReference>
<dbReference type="Proteomes" id="UP000567179">
    <property type="component" value="Unassembled WGS sequence"/>
</dbReference>
<evidence type="ECO:0000256" key="2">
    <source>
        <dbReference type="ARBA" id="ARBA00022723"/>
    </source>
</evidence>
<proteinExistence type="predicted"/>
<dbReference type="PANTHER" id="PTHR46481:SF10">
    <property type="entry name" value="ZINC FINGER BED DOMAIN-CONTAINING PROTEIN 39"/>
    <property type="match status" value="1"/>
</dbReference>